<comment type="similarity">
    <text evidence="2 8">Belongs to the alanine or glycine:cation symporter (AGCS) (TC 2.A.25) family.</text>
</comment>
<feature type="transmembrane region" description="Helical" evidence="8">
    <location>
        <begin position="12"/>
        <end position="30"/>
    </location>
</feature>
<keyword evidence="8" id="KW-0769">Symport</keyword>
<evidence type="ECO:0000313" key="9">
    <source>
        <dbReference type="EMBL" id="WAT00212.1"/>
    </source>
</evidence>
<keyword evidence="8" id="KW-0997">Cell inner membrane</keyword>
<organism evidence="9 10">
    <name type="scientific">Rouxiella chamberiensis</name>
    <dbReference type="NCBI Taxonomy" id="1513468"/>
    <lineage>
        <taxon>Bacteria</taxon>
        <taxon>Pseudomonadati</taxon>
        <taxon>Pseudomonadota</taxon>
        <taxon>Gammaproteobacteria</taxon>
        <taxon>Enterobacterales</taxon>
        <taxon>Yersiniaceae</taxon>
        <taxon>Rouxiella</taxon>
    </lineage>
</organism>
<dbReference type="PRINTS" id="PR00175">
    <property type="entry name" value="NAALASMPORT"/>
</dbReference>
<evidence type="ECO:0000256" key="1">
    <source>
        <dbReference type="ARBA" id="ARBA00004651"/>
    </source>
</evidence>
<evidence type="ECO:0000256" key="6">
    <source>
        <dbReference type="ARBA" id="ARBA00022989"/>
    </source>
</evidence>
<reference evidence="9" key="1">
    <citation type="submission" date="2022-12" db="EMBL/GenBank/DDBJ databases">
        <title>Complete genome sequence of an Australian strain of Rouxiella badensis DAR84756 and resolution of the R. badensis DSM100043 and R. chamberiensis DSM28324 genomes.</title>
        <authorList>
            <person name="Paul S."/>
            <person name="Anderson P.J."/>
            <person name="Maynard G."/>
            <person name="Dyall-Smith M."/>
            <person name="Kudinha T."/>
        </authorList>
    </citation>
    <scope>NUCLEOTIDE SEQUENCE</scope>
    <source>
        <strain evidence="9">DSM 28324</strain>
    </source>
</reference>
<feature type="transmembrane region" description="Helical" evidence="8">
    <location>
        <begin position="204"/>
        <end position="224"/>
    </location>
</feature>
<name>A0ABY7HMD8_9GAMM</name>
<evidence type="ECO:0000256" key="4">
    <source>
        <dbReference type="ARBA" id="ARBA00022475"/>
    </source>
</evidence>
<feature type="transmembrane region" description="Helical" evidence="8">
    <location>
        <begin position="92"/>
        <end position="116"/>
    </location>
</feature>
<dbReference type="InterPro" id="IPR001463">
    <property type="entry name" value="Na/Ala_symport"/>
</dbReference>
<evidence type="ECO:0000256" key="2">
    <source>
        <dbReference type="ARBA" id="ARBA00009261"/>
    </source>
</evidence>
<sequence>MASLLNFLDDILWESILIYFLLGFGIYLTLRTRFVQFRRWPEMFRSLKRDNNDDRRGLSGWQALAVTLSGRIGVGSLVGVAMSLAAGGPGAIFWMWVISLLGMPMALVENTLAQIFKTTDQRQQFRGGPSEYMTRGLGMRWMGVLFSVLMMLTVSIVFNALQAKAVVHALSGAFDFNPRYTAIALGVVFTLTLFGGLRAISRMSVWLAPLMSLGYLLLACWVMADNLARLPAVFMLIFRSAFGLQEFAAGALGYGVTLALTQGIQQGLFSNEAGSGSTPHIAALAAARHPASQGFSQMLGILVDTFVVSSATAMIILSSGLLNAPTDRISGIGLLALAVNASVGTVGPQILALFMLAFGFTTMIANYLYCENNLLFLQRGKTGSIYLLRVLMLVLLLAGCLVSTPLLVQTASISLAVITIINLTAIVLLSGLALRVIKDYERQCAMGRVPVFNPDSFPELKGQLEVGIWK</sequence>
<evidence type="ECO:0000256" key="3">
    <source>
        <dbReference type="ARBA" id="ARBA00022448"/>
    </source>
</evidence>
<proteinExistence type="inferred from homology"/>
<feature type="transmembrane region" description="Helical" evidence="8">
    <location>
        <begin position="137"/>
        <end position="160"/>
    </location>
</feature>
<accession>A0ABY7HMD8</accession>
<protein>
    <submittedName>
        <fullName evidence="9">Amino acid carrier protein</fullName>
    </submittedName>
</protein>
<keyword evidence="6 8" id="KW-1133">Transmembrane helix</keyword>
<feature type="transmembrane region" description="Helical" evidence="8">
    <location>
        <begin position="298"/>
        <end position="317"/>
    </location>
</feature>
<feature type="transmembrane region" description="Helical" evidence="8">
    <location>
        <begin position="390"/>
        <end position="408"/>
    </location>
</feature>
<evidence type="ECO:0000313" key="10">
    <source>
        <dbReference type="Proteomes" id="UP001164712"/>
    </source>
</evidence>
<comment type="subcellular location">
    <subcellularLocation>
        <location evidence="8">Cell inner membrane</location>
        <topology evidence="8">Multi-pass membrane protein</topology>
    </subcellularLocation>
    <subcellularLocation>
        <location evidence="1">Cell membrane</location>
        <topology evidence="1">Multi-pass membrane protein</topology>
    </subcellularLocation>
</comment>
<dbReference type="PANTHER" id="PTHR30330:SF1">
    <property type="entry name" value="AMINO-ACID CARRIER PROTEIN ALST"/>
    <property type="match status" value="1"/>
</dbReference>
<gene>
    <name evidence="9" type="ORF">O1V66_14670</name>
</gene>
<dbReference type="PROSITE" id="PS00873">
    <property type="entry name" value="NA_ALANINE_SYMP"/>
    <property type="match status" value="1"/>
</dbReference>
<keyword evidence="7 8" id="KW-0472">Membrane</keyword>
<dbReference type="EMBL" id="CP114058">
    <property type="protein sequence ID" value="WAT00212.1"/>
    <property type="molecule type" value="Genomic_DNA"/>
</dbReference>
<evidence type="ECO:0000256" key="5">
    <source>
        <dbReference type="ARBA" id="ARBA00022692"/>
    </source>
</evidence>
<keyword evidence="5 8" id="KW-0812">Transmembrane</keyword>
<dbReference type="Proteomes" id="UP001164712">
    <property type="component" value="Chromosome"/>
</dbReference>
<keyword evidence="3 8" id="KW-0813">Transport</keyword>
<dbReference type="Pfam" id="PF01235">
    <property type="entry name" value="Na_Ala_symp"/>
    <property type="match status" value="1"/>
</dbReference>
<feature type="transmembrane region" description="Helical" evidence="8">
    <location>
        <begin position="180"/>
        <end position="197"/>
    </location>
</feature>
<evidence type="ECO:0000256" key="8">
    <source>
        <dbReference type="RuleBase" id="RU363064"/>
    </source>
</evidence>
<keyword evidence="4" id="KW-1003">Cell membrane</keyword>
<feature type="transmembrane region" description="Helical" evidence="8">
    <location>
        <begin position="414"/>
        <end position="437"/>
    </location>
</feature>
<dbReference type="PANTHER" id="PTHR30330">
    <property type="entry name" value="AGSS FAMILY TRANSPORTER, SODIUM-ALANINE"/>
    <property type="match status" value="1"/>
</dbReference>
<dbReference type="RefSeq" id="WP_045048439.1">
    <property type="nucleotide sequence ID" value="NZ_CP114058.1"/>
</dbReference>
<evidence type="ECO:0000256" key="7">
    <source>
        <dbReference type="ARBA" id="ARBA00023136"/>
    </source>
</evidence>
<dbReference type="Gene3D" id="1.20.1740.10">
    <property type="entry name" value="Amino acid/polyamine transporter I"/>
    <property type="match status" value="1"/>
</dbReference>
<feature type="transmembrane region" description="Helical" evidence="8">
    <location>
        <begin position="63"/>
        <end position="86"/>
    </location>
</feature>
<feature type="transmembrane region" description="Helical" evidence="8">
    <location>
        <begin position="350"/>
        <end position="369"/>
    </location>
</feature>
<dbReference type="NCBIfam" id="TIGR00835">
    <property type="entry name" value="agcS"/>
    <property type="match status" value="1"/>
</dbReference>
<keyword evidence="10" id="KW-1185">Reference proteome</keyword>